<evidence type="ECO:0000259" key="2">
    <source>
        <dbReference type="PROSITE" id="PS51109"/>
    </source>
</evidence>
<dbReference type="EMBL" id="NPIA01000005">
    <property type="protein sequence ID" value="OZM56589.1"/>
    <property type="molecule type" value="Genomic_DNA"/>
</dbReference>
<evidence type="ECO:0000313" key="4">
    <source>
        <dbReference type="EMBL" id="OZM56589.1"/>
    </source>
</evidence>
<dbReference type="SUPFAM" id="SSF51261">
    <property type="entry name" value="Duplicated hybrid motif"/>
    <property type="match status" value="1"/>
</dbReference>
<dbReference type="PROSITE" id="PS51109">
    <property type="entry name" value="G5"/>
    <property type="match status" value="1"/>
</dbReference>
<dbReference type="RefSeq" id="WP_094924836.1">
    <property type="nucleotide sequence ID" value="NZ_NPIA01000005.1"/>
</dbReference>
<dbReference type="Gene3D" id="2.20.230.10">
    <property type="entry name" value="Resuscitation-promoting factor rpfb"/>
    <property type="match status" value="1"/>
</dbReference>
<dbReference type="GO" id="GO:0004222">
    <property type="term" value="F:metalloendopeptidase activity"/>
    <property type="evidence" value="ECO:0007669"/>
    <property type="project" value="TreeGrafter"/>
</dbReference>
<evidence type="ECO:0000256" key="1">
    <source>
        <dbReference type="ARBA" id="ARBA00022729"/>
    </source>
</evidence>
<dbReference type="SMART" id="SM01208">
    <property type="entry name" value="G5"/>
    <property type="match status" value="1"/>
</dbReference>
<dbReference type="CDD" id="cd00118">
    <property type="entry name" value="LysM"/>
    <property type="match status" value="1"/>
</dbReference>
<evidence type="ECO:0000259" key="3">
    <source>
        <dbReference type="PROSITE" id="PS51782"/>
    </source>
</evidence>
<protein>
    <recommendedName>
        <fullName evidence="6">Peptidase M23</fullName>
    </recommendedName>
</protein>
<organism evidence="4 5">
    <name type="scientific">Lottiidibacillus patelloidae</name>
    <dbReference type="NCBI Taxonomy" id="2670334"/>
    <lineage>
        <taxon>Bacteria</taxon>
        <taxon>Bacillati</taxon>
        <taxon>Bacillota</taxon>
        <taxon>Bacilli</taxon>
        <taxon>Bacillales</taxon>
        <taxon>Bacillaceae</taxon>
        <taxon>Lottiidibacillus</taxon>
    </lineage>
</organism>
<dbReference type="InterPro" id="IPR018392">
    <property type="entry name" value="LysM"/>
</dbReference>
<name>A0A263BSB9_9BACI</name>
<dbReference type="Pfam" id="PF01551">
    <property type="entry name" value="Peptidase_M23"/>
    <property type="match status" value="1"/>
</dbReference>
<dbReference type="Pfam" id="PF01476">
    <property type="entry name" value="LysM"/>
    <property type="match status" value="1"/>
</dbReference>
<accession>A0A263BSB9</accession>
<comment type="caution">
    <text evidence="4">The sequence shown here is derived from an EMBL/GenBank/DDBJ whole genome shotgun (WGS) entry which is preliminary data.</text>
</comment>
<reference evidence="5" key="1">
    <citation type="submission" date="2017-08" db="EMBL/GenBank/DDBJ databases">
        <authorList>
            <person name="Huang Z."/>
        </authorList>
    </citation>
    <scope>NUCLEOTIDE SEQUENCE [LARGE SCALE GENOMIC DNA]</scope>
    <source>
        <strain evidence="5">SA5d-4</strain>
    </source>
</reference>
<dbReference type="InterPro" id="IPR050570">
    <property type="entry name" value="Cell_wall_metabolism_enzyme"/>
</dbReference>
<dbReference type="InterPro" id="IPR011055">
    <property type="entry name" value="Dup_hybrid_motif"/>
</dbReference>
<proteinExistence type="predicted"/>
<dbReference type="CDD" id="cd12797">
    <property type="entry name" value="M23_peptidase"/>
    <property type="match status" value="1"/>
</dbReference>
<dbReference type="InterPro" id="IPR036779">
    <property type="entry name" value="LysM_dom_sf"/>
</dbReference>
<dbReference type="Gene3D" id="3.10.350.10">
    <property type="entry name" value="LysM domain"/>
    <property type="match status" value="1"/>
</dbReference>
<feature type="domain" description="LysM" evidence="3">
    <location>
        <begin position="216"/>
        <end position="261"/>
    </location>
</feature>
<dbReference type="SUPFAM" id="SSF54106">
    <property type="entry name" value="LysM domain"/>
    <property type="match status" value="1"/>
</dbReference>
<dbReference type="PANTHER" id="PTHR21666">
    <property type="entry name" value="PEPTIDASE-RELATED"/>
    <property type="match status" value="1"/>
</dbReference>
<dbReference type="PROSITE" id="PS51782">
    <property type="entry name" value="LYSM"/>
    <property type="match status" value="1"/>
</dbReference>
<keyword evidence="5" id="KW-1185">Reference proteome</keyword>
<gene>
    <name evidence="4" type="ORF">CIB95_10205</name>
</gene>
<reference evidence="4 5" key="2">
    <citation type="submission" date="2017-09" db="EMBL/GenBank/DDBJ databases">
        <title>Bacillus patelloidae sp. nov., isolated from the intestinal tract of a marine limpet.</title>
        <authorList>
            <person name="Liu R."/>
            <person name="Dong C."/>
            <person name="Shao Z."/>
        </authorList>
    </citation>
    <scope>NUCLEOTIDE SEQUENCE [LARGE SCALE GENOMIC DNA]</scope>
    <source>
        <strain evidence="4 5">SA5d-4</strain>
    </source>
</reference>
<dbReference type="InterPro" id="IPR011098">
    <property type="entry name" value="G5_dom"/>
</dbReference>
<sequence length="479" mass="53437">MNAFKEIIIKKPINLLLLSVFLLTALAAGNVLAGYNEELKTVYHVYVDGEKIGTVNDTSLVDELVKNKSLQIQDEYPNYEIVVKEDLVLVPEKVFSLDFNNEQVLAKLNHKISLAVKATALVVNEEIIGYVENESAGQAVIRNMLLEFAPKAVVDQLKNLEYKNTNDITSKLNDPTIIDVTLSEKVSLIEDRTMPEEILTVEQAIELLKKGTLTDTIHTVESGEVLSVIASNYNLTVGEVLELNPGLKTNSIIQIGQELIVTDYEPYVKVTVTEAVTRDEDINFTTKYENDSTMFKNTEKVKQYGQLGKKRIDYVITTENGVVVEKEIVNEVIIKEPVTKIVLQGTKVIPSRGTGDFIWPTYGGVITSYQGMRWGKYHKGIDIAGVSNRNIKAIDNGTVSVAAYGWNNGRGNYIVINHNNGFKSHYFHFSQLYVTPGQVVMKGQAIGKMGTTGRSTGVHLHIELYKYGSLLNPLDYLRR</sequence>
<feature type="domain" description="G5" evidence="2">
    <location>
        <begin position="267"/>
        <end position="348"/>
    </location>
</feature>
<dbReference type="Gene3D" id="2.70.70.10">
    <property type="entry name" value="Glucose Permease (Domain IIA)"/>
    <property type="match status" value="1"/>
</dbReference>
<dbReference type="PANTHER" id="PTHR21666:SF287">
    <property type="entry name" value="CYTOPLASMIC MEMBRANE PROTEIN"/>
    <property type="match status" value="1"/>
</dbReference>
<evidence type="ECO:0008006" key="6">
    <source>
        <dbReference type="Google" id="ProtNLM"/>
    </source>
</evidence>
<keyword evidence="1" id="KW-0732">Signal</keyword>
<dbReference type="Proteomes" id="UP000217083">
    <property type="component" value="Unassembled WGS sequence"/>
</dbReference>
<dbReference type="AlphaFoldDB" id="A0A263BSB9"/>
<dbReference type="SMART" id="SM00257">
    <property type="entry name" value="LysM"/>
    <property type="match status" value="1"/>
</dbReference>
<dbReference type="Pfam" id="PF07501">
    <property type="entry name" value="G5"/>
    <property type="match status" value="1"/>
</dbReference>
<dbReference type="InterPro" id="IPR016047">
    <property type="entry name" value="M23ase_b-sheet_dom"/>
</dbReference>
<evidence type="ECO:0000313" key="5">
    <source>
        <dbReference type="Proteomes" id="UP000217083"/>
    </source>
</evidence>